<accession>R4KB01</accession>
<feature type="transmembrane region" description="Helical" evidence="2">
    <location>
        <begin position="12"/>
        <end position="30"/>
    </location>
</feature>
<evidence type="ECO:0000256" key="1">
    <source>
        <dbReference type="SAM" id="MobiDB-lite"/>
    </source>
</evidence>
<evidence type="ECO:0000256" key="2">
    <source>
        <dbReference type="SAM" id="Phobius"/>
    </source>
</evidence>
<keyword evidence="2" id="KW-1133">Transmembrane helix</keyword>
<dbReference type="OrthoDB" id="1940287at2"/>
<dbReference type="HOGENOM" id="CLU_1755676_0_0_9"/>
<feature type="region of interest" description="Disordered" evidence="1">
    <location>
        <begin position="34"/>
        <end position="122"/>
    </location>
</feature>
<dbReference type="PATRIC" id="fig|86416.3.peg.2847"/>
<name>R4KB01_CLOPA</name>
<dbReference type="eggNOG" id="ENOG5030X3R">
    <property type="taxonomic scope" value="Bacteria"/>
</dbReference>
<keyword evidence="2" id="KW-0472">Membrane</keyword>
<dbReference type="Proteomes" id="UP000013523">
    <property type="component" value="Chromosome"/>
</dbReference>
<dbReference type="PROSITE" id="PS51257">
    <property type="entry name" value="PROKAR_LIPOPROTEIN"/>
    <property type="match status" value="1"/>
</dbReference>
<gene>
    <name evidence="3" type="ORF">Clopa_2861</name>
</gene>
<evidence type="ECO:0000313" key="3">
    <source>
        <dbReference type="EMBL" id="AGK97699.1"/>
    </source>
</evidence>
<keyword evidence="4" id="KW-1185">Reference proteome</keyword>
<evidence type="ECO:0000313" key="4">
    <source>
        <dbReference type="Proteomes" id="UP000013523"/>
    </source>
</evidence>
<proteinExistence type="predicted"/>
<dbReference type="KEGG" id="cpas:Clopa_2861"/>
<sequence>MKNSTNITIRQKSLRIIISCIIVIGMLGLFSSCGSSSNTDNSANNTANAVTNSSNSTNSYTSNENSNNTSTNDSGQSTSTTTKDSSNNNQQSQPQVQSAPVQSKPETTPQPPTTPSVSSEDSTIVYYVPGSKVYHLSKSDGTLSRSKNIQSMTLKEALAQGMHQSQSKADQ</sequence>
<organism evidence="3 4">
    <name type="scientific">Clostridium pasteurianum BC1</name>
    <dbReference type="NCBI Taxonomy" id="86416"/>
    <lineage>
        <taxon>Bacteria</taxon>
        <taxon>Bacillati</taxon>
        <taxon>Bacillota</taxon>
        <taxon>Clostridia</taxon>
        <taxon>Eubacteriales</taxon>
        <taxon>Clostridiaceae</taxon>
        <taxon>Clostridium</taxon>
    </lineage>
</organism>
<keyword evidence="2" id="KW-0812">Transmembrane</keyword>
<dbReference type="RefSeq" id="WP_015615993.1">
    <property type="nucleotide sequence ID" value="NC_021182.1"/>
</dbReference>
<dbReference type="AlphaFoldDB" id="R4KB01"/>
<dbReference type="EMBL" id="CP003261">
    <property type="protein sequence ID" value="AGK97699.1"/>
    <property type="molecule type" value="Genomic_DNA"/>
</dbReference>
<protein>
    <submittedName>
        <fullName evidence="3">Uncharacterized protein</fullName>
    </submittedName>
</protein>
<reference evidence="3 4" key="1">
    <citation type="submission" date="2012-01" db="EMBL/GenBank/DDBJ databases">
        <title>Complete sequence of chromosome of Clostridium pasteurianum BC1.</title>
        <authorList>
            <consortium name="US DOE Joint Genome Institute"/>
            <person name="Lucas S."/>
            <person name="Han J."/>
            <person name="Lapidus A."/>
            <person name="Cheng J.-F."/>
            <person name="Goodwin L."/>
            <person name="Pitluck S."/>
            <person name="Peters L."/>
            <person name="Mikhailova N."/>
            <person name="Teshima H."/>
            <person name="Detter J.C."/>
            <person name="Han C."/>
            <person name="Tapia R."/>
            <person name="Land M."/>
            <person name="Hauser L."/>
            <person name="Kyrpides N."/>
            <person name="Ivanova N."/>
            <person name="Pagani I."/>
            <person name="Dunn J."/>
            <person name="Taghavi S."/>
            <person name="Francis A."/>
            <person name="van der Lelie D."/>
            <person name="Woyke T."/>
        </authorList>
    </citation>
    <scope>NUCLEOTIDE SEQUENCE [LARGE SCALE GENOMIC DNA]</scope>
    <source>
        <strain evidence="3 4">BC1</strain>
    </source>
</reference>
<feature type="compositionally biased region" description="Low complexity" evidence="1">
    <location>
        <begin position="34"/>
        <end position="107"/>
    </location>
</feature>